<proteinExistence type="predicted"/>
<organism evidence="1 2">
    <name type="scientific">Mycobacterium numidiamassiliense</name>
    <dbReference type="NCBI Taxonomy" id="1841861"/>
    <lineage>
        <taxon>Bacteria</taxon>
        <taxon>Bacillati</taxon>
        <taxon>Actinomycetota</taxon>
        <taxon>Actinomycetes</taxon>
        <taxon>Mycobacteriales</taxon>
        <taxon>Mycobacteriaceae</taxon>
        <taxon>Mycobacterium</taxon>
    </lineage>
</organism>
<dbReference type="RefSeq" id="WP_077079697.1">
    <property type="nucleotide sequence ID" value="NZ_FUEZ01000004.1"/>
</dbReference>
<dbReference type="AlphaFoldDB" id="A0A2U3PBF5"/>
<gene>
    <name evidence="1" type="ORF">MNAB215_3217</name>
</gene>
<name>A0A2U3PBF5_9MYCO</name>
<accession>A0A2U3PBF5</accession>
<dbReference type="Proteomes" id="UP000240424">
    <property type="component" value="Unassembled WGS sequence"/>
</dbReference>
<reference evidence="1 2" key="1">
    <citation type="submission" date="2017-01" db="EMBL/GenBank/DDBJ databases">
        <authorList>
            <consortium name="Urmite Genomes"/>
        </authorList>
    </citation>
    <scope>NUCLEOTIDE SEQUENCE [LARGE SCALE GENOMIC DNA]</scope>
    <source>
        <strain evidence="1 2">AB215</strain>
    </source>
</reference>
<sequence length="90" mass="9638">MIRDLRAPIDATWIGEWDGHARGFNAGDWAVTHAVHDGHGDIHVTVHGVQYDDGRTVRKIVVDCPGEITPAEARKLSVALTAAAEAAETA</sequence>
<evidence type="ECO:0000313" key="1">
    <source>
        <dbReference type="EMBL" id="SPM41015.1"/>
    </source>
</evidence>
<dbReference type="OrthoDB" id="4735422at2"/>
<dbReference type="EMBL" id="FUEZ01000004">
    <property type="protein sequence ID" value="SPM41015.1"/>
    <property type="molecule type" value="Genomic_DNA"/>
</dbReference>
<evidence type="ECO:0000313" key="2">
    <source>
        <dbReference type="Proteomes" id="UP000240424"/>
    </source>
</evidence>
<keyword evidence="2" id="KW-1185">Reference proteome</keyword>
<protein>
    <submittedName>
        <fullName evidence="1">Uncharacterized protein</fullName>
    </submittedName>
</protein>